<dbReference type="EMBL" id="LWGZ01000529">
    <property type="protein sequence ID" value="OAX60388.1"/>
    <property type="molecule type" value="Genomic_DNA"/>
</dbReference>
<evidence type="ECO:0000313" key="2">
    <source>
        <dbReference type="Proteomes" id="UP000092021"/>
    </source>
</evidence>
<accession>A0A657IUH7</accession>
<dbReference type="AlphaFoldDB" id="A0A657IUH7"/>
<protein>
    <submittedName>
        <fullName evidence="1">Uncharacterized protein</fullName>
    </submittedName>
</protein>
<reference evidence="1 2" key="1">
    <citation type="submission" date="2016-04" db="EMBL/GenBank/DDBJ databases">
        <title>Identification of putative biosynthetic pathways for the production of bioactive secondary metabolites by the marine actinomycete Kocuria kristinae RUTW2-3.</title>
        <authorList>
            <person name="Waterworth S.C."/>
            <person name="Walmsley T.A."/>
            <person name="Matongo T."/>
            <person name="Davies-Coleman M.T."/>
            <person name="Dorrington R.A."/>
        </authorList>
    </citation>
    <scope>NUCLEOTIDE SEQUENCE [LARGE SCALE GENOMIC DNA]</scope>
    <source>
        <strain evidence="1 2">RUTW4-5</strain>
    </source>
</reference>
<dbReference type="Proteomes" id="UP000092021">
    <property type="component" value="Unassembled WGS sequence"/>
</dbReference>
<dbReference type="PANTHER" id="PTHR47704">
    <property type="entry name" value="POTASSIUM TRANSPORTER KIMA"/>
    <property type="match status" value="1"/>
</dbReference>
<dbReference type="InterPro" id="IPR053153">
    <property type="entry name" value="APC_K+_Transporter"/>
</dbReference>
<gene>
    <name evidence="1" type="ORF">A5N15_06080</name>
</gene>
<comment type="caution">
    <text evidence="1">The sequence shown here is derived from an EMBL/GenBank/DDBJ whole genome shotgun (WGS) entry which is preliminary data.</text>
</comment>
<organism evidence="1 2">
    <name type="scientific">Rothia kristinae</name>
    <dbReference type="NCBI Taxonomy" id="37923"/>
    <lineage>
        <taxon>Bacteria</taxon>
        <taxon>Bacillati</taxon>
        <taxon>Actinomycetota</taxon>
        <taxon>Actinomycetes</taxon>
        <taxon>Micrococcales</taxon>
        <taxon>Micrococcaceae</taxon>
        <taxon>Rothia</taxon>
    </lineage>
</organism>
<name>A0A657IUH7_9MICC</name>
<sequence length="97" mass="10777">MGFAATVLGLLIVLVTKLVQGAWVTVLVVVVGTWLCLRIKCHYERVDEELAVRENNPLKALPSRVHAMVVIPRLRLPALRALAYARPPGPPASRRWC</sequence>
<dbReference type="PANTHER" id="PTHR47704:SF1">
    <property type="entry name" value="POTASSIUM TRANSPORTER KIMA"/>
    <property type="match status" value="1"/>
</dbReference>
<evidence type="ECO:0000313" key="1">
    <source>
        <dbReference type="EMBL" id="OAX60388.1"/>
    </source>
</evidence>
<proteinExistence type="predicted"/>